<keyword evidence="2" id="KW-1185">Reference proteome</keyword>
<dbReference type="AlphaFoldDB" id="A0A9P0P9R3"/>
<proteinExistence type="predicted"/>
<gene>
    <name evidence="1" type="ORF">ACAOBT_LOCUS11941</name>
</gene>
<protein>
    <submittedName>
        <fullName evidence="1">Uncharacterized protein</fullName>
    </submittedName>
</protein>
<comment type="caution">
    <text evidence="1">The sequence shown here is derived from an EMBL/GenBank/DDBJ whole genome shotgun (WGS) entry which is preliminary data.</text>
</comment>
<accession>A0A9P0P9R3</accession>
<reference evidence="1" key="1">
    <citation type="submission" date="2022-03" db="EMBL/GenBank/DDBJ databases">
        <authorList>
            <person name="Sayadi A."/>
        </authorList>
    </citation>
    <scope>NUCLEOTIDE SEQUENCE</scope>
</reference>
<dbReference type="EMBL" id="CAKOFQ010006843">
    <property type="protein sequence ID" value="CAH1976092.1"/>
    <property type="molecule type" value="Genomic_DNA"/>
</dbReference>
<evidence type="ECO:0000313" key="2">
    <source>
        <dbReference type="Proteomes" id="UP001152888"/>
    </source>
</evidence>
<organism evidence="1 2">
    <name type="scientific">Acanthoscelides obtectus</name>
    <name type="common">Bean weevil</name>
    <name type="synonym">Bruchus obtectus</name>
    <dbReference type="NCBI Taxonomy" id="200917"/>
    <lineage>
        <taxon>Eukaryota</taxon>
        <taxon>Metazoa</taxon>
        <taxon>Ecdysozoa</taxon>
        <taxon>Arthropoda</taxon>
        <taxon>Hexapoda</taxon>
        <taxon>Insecta</taxon>
        <taxon>Pterygota</taxon>
        <taxon>Neoptera</taxon>
        <taxon>Endopterygota</taxon>
        <taxon>Coleoptera</taxon>
        <taxon>Polyphaga</taxon>
        <taxon>Cucujiformia</taxon>
        <taxon>Chrysomeloidea</taxon>
        <taxon>Chrysomelidae</taxon>
        <taxon>Bruchinae</taxon>
        <taxon>Bruchini</taxon>
        <taxon>Acanthoscelides</taxon>
    </lineage>
</organism>
<sequence>MKITDENHKKFCAKFYKACVKEIIDDYSSNMKFDNGANYISSNCSSGSYGCEKRQTFSSLTILQDII</sequence>
<name>A0A9P0P9R3_ACAOB</name>
<dbReference type="Proteomes" id="UP001152888">
    <property type="component" value="Unassembled WGS sequence"/>
</dbReference>
<evidence type="ECO:0000313" key="1">
    <source>
        <dbReference type="EMBL" id="CAH1976092.1"/>
    </source>
</evidence>